<sequence length="55" mass="6850">MKKFEYMVLESFKHDQEINKYGDEGWELISVVKQIPRTITAERYLYYFKREIQKE</sequence>
<dbReference type="Pfam" id="PF13783">
    <property type="entry name" value="DUF4177"/>
    <property type="match status" value="1"/>
</dbReference>
<name>A0A0F9H3A6_9ZZZZ</name>
<accession>A0A0F9H3A6</accession>
<dbReference type="AlphaFoldDB" id="A0A0F9H3A6"/>
<reference evidence="1" key="1">
    <citation type="journal article" date="2015" name="Nature">
        <title>Complex archaea that bridge the gap between prokaryotes and eukaryotes.</title>
        <authorList>
            <person name="Spang A."/>
            <person name="Saw J.H."/>
            <person name="Jorgensen S.L."/>
            <person name="Zaremba-Niedzwiedzka K."/>
            <person name="Martijn J."/>
            <person name="Lind A.E."/>
            <person name="van Eijk R."/>
            <person name="Schleper C."/>
            <person name="Guy L."/>
            <person name="Ettema T.J."/>
        </authorList>
    </citation>
    <scope>NUCLEOTIDE SEQUENCE</scope>
</reference>
<proteinExistence type="predicted"/>
<evidence type="ECO:0008006" key="2">
    <source>
        <dbReference type="Google" id="ProtNLM"/>
    </source>
</evidence>
<dbReference type="EMBL" id="LAZR01024149">
    <property type="protein sequence ID" value="KKL76125.1"/>
    <property type="molecule type" value="Genomic_DNA"/>
</dbReference>
<protein>
    <recommendedName>
        <fullName evidence="2">DUF4177 domain-containing protein</fullName>
    </recommendedName>
</protein>
<dbReference type="InterPro" id="IPR025234">
    <property type="entry name" value="YjzH-like"/>
</dbReference>
<organism evidence="1">
    <name type="scientific">marine sediment metagenome</name>
    <dbReference type="NCBI Taxonomy" id="412755"/>
    <lineage>
        <taxon>unclassified sequences</taxon>
        <taxon>metagenomes</taxon>
        <taxon>ecological metagenomes</taxon>
    </lineage>
</organism>
<gene>
    <name evidence="1" type="ORF">LCGC14_2048030</name>
</gene>
<evidence type="ECO:0000313" key="1">
    <source>
        <dbReference type="EMBL" id="KKL76125.1"/>
    </source>
</evidence>
<comment type="caution">
    <text evidence="1">The sequence shown here is derived from an EMBL/GenBank/DDBJ whole genome shotgun (WGS) entry which is preliminary data.</text>
</comment>